<sequence>MQLKYLVKKETKLYKKEFIDKANEIIKLARNDFSICFTLVGSSKRNMILIREDIPNPSFDFDYQLLITNNKDNKSAKEIKDYFMKLFQKKFETKNWKVQDSTSAITIKKKNNNYSYDVAIVQQNLKTLKADILKHYKTNNEHKYSWETIREYKTYRQNLKKIKGVDLWNELREIYKDKKTNNNETKSYLLFIQSVNELVK</sequence>
<organism evidence="1 2">
    <name type="scientific">Spiroplasma platyhelix PALS-1</name>
    <dbReference type="NCBI Taxonomy" id="1276218"/>
    <lineage>
        <taxon>Bacteria</taxon>
        <taxon>Bacillati</taxon>
        <taxon>Mycoplasmatota</taxon>
        <taxon>Mollicutes</taxon>
        <taxon>Entomoplasmatales</taxon>
        <taxon>Spiroplasmataceae</taxon>
        <taxon>Spiroplasma</taxon>
    </lineage>
</organism>
<dbReference type="Proteomes" id="UP000584587">
    <property type="component" value="Unassembled WGS sequence"/>
</dbReference>
<proteinExistence type="predicted"/>
<evidence type="ECO:0000313" key="1">
    <source>
        <dbReference type="EMBL" id="NKE38429.1"/>
    </source>
</evidence>
<evidence type="ECO:0008006" key="3">
    <source>
        <dbReference type="Google" id="ProtNLM"/>
    </source>
</evidence>
<keyword evidence="2" id="KW-1185">Reference proteome</keyword>
<protein>
    <recommendedName>
        <fullName evidence="3">Nucleotidyltransferase</fullName>
    </recommendedName>
</protein>
<reference evidence="1 2" key="1">
    <citation type="submission" date="2020-04" db="EMBL/GenBank/DDBJ databases">
        <title>Complete genome sequence of Spiroplasma platyhelix ATCC 51748, an insect isolate.</title>
        <authorList>
            <person name="Green E.A."/>
            <person name="Klassen J.L."/>
        </authorList>
    </citation>
    <scope>NUCLEOTIDE SEQUENCE [LARGE SCALE GENOMIC DNA]</scope>
    <source>
        <strain evidence="1 2">PALS-1</strain>
    </source>
</reference>
<evidence type="ECO:0000313" key="2">
    <source>
        <dbReference type="Proteomes" id="UP000584587"/>
    </source>
</evidence>
<dbReference type="RefSeq" id="WP_168104901.1">
    <property type="nucleotide sequence ID" value="NZ_CP051215.1"/>
</dbReference>
<gene>
    <name evidence="1" type="ORF">HER12_01515</name>
</gene>
<accession>A0A846U1P1</accession>
<dbReference type="AlphaFoldDB" id="A0A846U1P1"/>
<name>A0A846U1P1_9MOLU</name>
<dbReference type="EMBL" id="JAAVVK010000001">
    <property type="protein sequence ID" value="NKE38429.1"/>
    <property type="molecule type" value="Genomic_DNA"/>
</dbReference>
<comment type="caution">
    <text evidence="1">The sequence shown here is derived from an EMBL/GenBank/DDBJ whole genome shotgun (WGS) entry which is preliminary data.</text>
</comment>